<dbReference type="EMBL" id="KE504167">
    <property type="protein sequence ID" value="EPS98311.1"/>
    <property type="molecule type" value="Genomic_DNA"/>
</dbReference>
<gene>
    <name evidence="1" type="ORF">FOMPIDRAFT_7059</name>
</gene>
<dbReference type="OrthoDB" id="2802946at2759"/>
<accession>S8DZB0</accession>
<feature type="non-terminal residue" evidence="1">
    <location>
        <position position="1"/>
    </location>
</feature>
<reference evidence="1 2" key="1">
    <citation type="journal article" date="2012" name="Science">
        <title>The Paleozoic origin of enzymatic lignin decomposition reconstructed from 31 fungal genomes.</title>
        <authorList>
            <person name="Floudas D."/>
            <person name="Binder M."/>
            <person name="Riley R."/>
            <person name="Barry K."/>
            <person name="Blanchette R.A."/>
            <person name="Henrissat B."/>
            <person name="Martinez A.T."/>
            <person name="Otillar R."/>
            <person name="Spatafora J.W."/>
            <person name="Yadav J.S."/>
            <person name="Aerts A."/>
            <person name="Benoit I."/>
            <person name="Boyd A."/>
            <person name="Carlson A."/>
            <person name="Copeland A."/>
            <person name="Coutinho P.M."/>
            <person name="de Vries R.P."/>
            <person name="Ferreira P."/>
            <person name="Findley K."/>
            <person name="Foster B."/>
            <person name="Gaskell J."/>
            <person name="Glotzer D."/>
            <person name="Gorecki P."/>
            <person name="Heitman J."/>
            <person name="Hesse C."/>
            <person name="Hori C."/>
            <person name="Igarashi K."/>
            <person name="Jurgens J.A."/>
            <person name="Kallen N."/>
            <person name="Kersten P."/>
            <person name="Kohler A."/>
            <person name="Kuees U."/>
            <person name="Kumar T.K.A."/>
            <person name="Kuo A."/>
            <person name="LaButti K."/>
            <person name="Larrondo L.F."/>
            <person name="Lindquist E."/>
            <person name="Ling A."/>
            <person name="Lombard V."/>
            <person name="Lucas S."/>
            <person name="Lundell T."/>
            <person name="Martin R."/>
            <person name="McLaughlin D.J."/>
            <person name="Morgenstern I."/>
            <person name="Morin E."/>
            <person name="Murat C."/>
            <person name="Nagy L.G."/>
            <person name="Nolan M."/>
            <person name="Ohm R.A."/>
            <person name="Patyshakuliyeva A."/>
            <person name="Rokas A."/>
            <person name="Ruiz-Duenas F.J."/>
            <person name="Sabat G."/>
            <person name="Salamov A."/>
            <person name="Samejima M."/>
            <person name="Schmutz J."/>
            <person name="Slot J.C."/>
            <person name="St John F."/>
            <person name="Stenlid J."/>
            <person name="Sun H."/>
            <person name="Sun S."/>
            <person name="Syed K."/>
            <person name="Tsang A."/>
            <person name="Wiebenga A."/>
            <person name="Young D."/>
            <person name="Pisabarro A."/>
            <person name="Eastwood D.C."/>
            <person name="Martin F."/>
            <person name="Cullen D."/>
            <person name="Grigoriev I.V."/>
            <person name="Hibbett D.S."/>
        </authorList>
    </citation>
    <scope>NUCLEOTIDE SEQUENCE</scope>
    <source>
        <strain evidence="2">FP-58527</strain>
    </source>
</reference>
<feature type="non-terminal residue" evidence="1">
    <location>
        <position position="82"/>
    </location>
</feature>
<dbReference type="Gene3D" id="3.60.130.30">
    <property type="match status" value="1"/>
</dbReference>
<evidence type="ECO:0000313" key="2">
    <source>
        <dbReference type="Proteomes" id="UP000015241"/>
    </source>
</evidence>
<protein>
    <submittedName>
        <fullName evidence="1">Uncharacterized protein</fullName>
    </submittedName>
</protein>
<dbReference type="HOGENOM" id="CLU_2564605_0_0_1"/>
<sequence>AVSLWPTSFTALEVARNRWSPLHRESRSALGSFNLTAILSDFVGGHMNFRTLPMDFLQDPGSVIAFCSRLLPHEVEAFMGTR</sequence>
<keyword evidence="2" id="KW-1185">Reference proteome</keyword>
<dbReference type="Proteomes" id="UP000015241">
    <property type="component" value="Unassembled WGS sequence"/>
</dbReference>
<dbReference type="AlphaFoldDB" id="S8DZB0"/>
<name>S8DZB0_FOMSC</name>
<organism evidence="1 2">
    <name type="scientific">Fomitopsis schrenkii</name>
    <name type="common">Brown rot fungus</name>
    <dbReference type="NCBI Taxonomy" id="2126942"/>
    <lineage>
        <taxon>Eukaryota</taxon>
        <taxon>Fungi</taxon>
        <taxon>Dikarya</taxon>
        <taxon>Basidiomycota</taxon>
        <taxon>Agaricomycotina</taxon>
        <taxon>Agaricomycetes</taxon>
        <taxon>Polyporales</taxon>
        <taxon>Fomitopsis</taxon>
    </lineage>
</organism>
<dbReference type="InParanoid" id="S8DZB0"/>
<proteinExistence type="predicted"/>
<evidence type="ECO:0000313" key="1">
    <source>
        <dbReference type="EMBL" id="EPS98311.1"/>
    </source>
</evidence>
<dbReference type="STRING" id="743788.S8DZB0"/>